<name>A0A3B0WC60_9ZZZZ</name>
<keyword evidence="4" id="KW-1133">Transmembrane helix</keyword>
<feature type="domain" description="Band 7" evidence="6">
    <location>
        <begin position="20"/>
        <end position="183"/>
    </location>
</feature>
<dbReference type="Pfam" id="PF01145">
    <property type="entry name" value="Band_7"/>
    <property type="match status" value="1"/>
</dbReference>
<dbReference type="PANTHER" id="PTHR42911">
    <property type="entry name" value="MODULATOR OF FTSH PROTEASE HFLC"/>
    <property type="match status" value="1"/>
</dbReference>
<evidence type="ECO:0000256" key="1">
    <source>
        <dbReference type="ARBA" id="ARBA00004370"/>
    </source>
</evidence>
<evidence type="ECO:0000256" key="3">
    <source>
        <dbReference type="ARBA" id="ARBA00022692"/>
    </source>
</evidence>
<protein>
    <submittedName>
        <fullName evidence="7">HflC protein</fullName>
    </submittedName>
</protein>
<comment type="subcellular location">
    <subcellularLocation>
        <location evidence="1">Membrane</location>
    </subcellularLocation>
</comment>
<organism evidence="7">
    <name type="scientific">hydrothermal vent metagenome</name>
    <dbReference type="NCBI Taxonomy" id="652676"/>
    <lineage>
        <taxon>unclassified sequences</taxon>
        <taxon>metagenomes</taxon>
        <taxon>ecological metagenomes</taxon>
    </lineage>
</organism>
<dbReference type="NCBIfam" id="TIGR01932">
    <property type="entry name" value="hflC"/>
    <property type="match status" value="1"/>
</dbReference>
<dbReference type="EMBL" id="UOFA01000314">
    <property type="protein sequence ID" value="VAW46949.1"/>
    <property type="molecule type" value="Genomic_DNA"/>
</dbReference>
<evidence type="ECO:0000256" key="5">
    <source>
        <dbReference type="ARBA" id="ARBA00023136"/>
    </source>
</evidence>
<dbReference type="PIRSF" id="PIRSF005651">
    <property type="entry name" value="HflC"/>
    <property type="match status" value="1"/>
</dbReference>
<evidence type="ECO:0000313" key="7">
    <source>
        <dbReference type="EMBL" id="VAW46949.1"/>
    </source>
</evidence>
<comment type="similarity">
    <text evidence="2">Belongs to the band 7/mec-2 family. HflC subfamily.</text>
</comment>
<keyword evidence="3" id="KW-0812">Transmembrane</keyword>
<sequence>MNKLVALLIGLLLIAVIASFFLFTINEKETAVKLRFGEVIQAGYEPGLHVKLPIVNNIIKFDRRIQTLDNAPERVFNTDNEYLMVDYFVKWRIRDVKQFFTSNGGLIAKANANLTGVVKNVLLEEFSIRTLDQAISTQRVELMDNLRTQTKTRSADYGIEIIDFRIKQINLDQSVNESVYNRMRSERLIEAAEHRSTGRKESINIRANTDKRIRIMLADADQKAAVMRGEGDAEATMLFAESYNKNPEFYAFTRSLEAYTKSFQAGSGNVMVLDPKSEFFKYFNNEQPN</sequence>
<evidence type="ECO:0000256" key="4">
    <source>
        <dbReference type="ARBA" id="ARBA00022989"/>
    </source>
</evidence>
<gene>
    <name evidence="7" type="ORF">MNBD_GAMMA02-540</name>
</gene>
<accession>A0A3B0WC60</accession>
<evidence type="ECO:0000256" key="2">
    <source>
        <dbReference type="ARBA" id="ARBA00007862"/>
    </source>
</evidence>
<dbReference type="PANTHER" id="PTHR42911:SF1">
    <property type="entry name" value="MODULATOR OF FTSH PROTEASE HFLC"/>
    <property type="match status" value="1"/>
</dbReference>
<dbReference type="InterPro" id="IPR036013">
    <property type="entry name" value="Band_7/SPFH_dom_sf"/>
</dbReference>
<dbReference type="GO" id="GO:0016020">
    <property type="term" value="C:membrane"/>
    <property type="evidence" value="ECO:0007669"/>
    <property type="project" value="UniProtKB-SubCell"/>
</dbReference>
<keyword evidence="5" id="KW-0472">Membrane</keyword>
<dbReference type="AlphaFoldDB" id="A0A3B0WC60"/>
<proteinExistence type="inferred from homology"/>
<dbReference type="SMART" id="SM00244">
    <property type="entry name" value="PHB"/>
    <property type="match status" value="1"/>
</dbReference>
<dbReference type="InterPro" id="IPR001107">
    <property type="entry name" value="Band_7"/>
</dbReference>
<dbReference type="Gene3D" id="3.30.479.30">
    <property type="entry name" value="Band 7 domain"/>
    <property type="match status" value="1"/>
</dbReference>
<reference evidence="7" key="1">
    <citation type="submission" date="2018-06" db="EMBL/GenBank/DDBJ databases">
        <authorList>
            <person name="Zhirakovskaya E."/>
        </authorList>
    </citation>
    <scope>NUCLEOTIDE SEQUENCE</scope>
</reference>
<dbReference type="InterPro" id="IPR010200">
    <property type="entry name" value="HflC"/>
</dbReference>
<dbReference type="SUPFAM" id="SSF117892">
    <property type="entry name" value="Band 7/SPFH domain"/>
    <property type="match status" value="1"/>
</dbReference>
<evidence type="ECO:0000259" key="6">
    <source>
        <dbReference type="SMART" id="SM00244"/>
    </source>
</evidence>
<dbReference type="CDD" id="cd03405">
    <property type="entry name" value="SPFH_HflC"/>
    <property type="match status" value="1"/>
</dbReference>